<dbReference type="InterPro" id="IPR000340">
    <property type="entry name" value="Dual-sp_phosphatase_cat-dom"/>
</dbReference>
<dbReference type="InterPro" id="IPR003595">
    <property type="entry name" value="Tyr_Pase_cat"/>
</dbReference>
<comment type="catalytic activity">
    <reaction evidence="6">
        <text>O-phospho-L-threonyl-[protein] + H2O = L-threonyl-[protein] + phosphate</text>
        <dbReference type="Rhea" id="RHEA:47004"/>
        <dbReference type="Rhea" id="RHEA-COMP:11060"/>
        <dbReference type="Rhea" id="RHEA-COMP:11605"/>
        <dbReference type="ChEBI" id="CHEBI:15377"/>
        <dbReference type="ChEBI" id="CHEBI:30013"/>
        <dbReference type="ChEBI" id="CHEBI:43474"/>
        <dbReference type="ChEBI" id="CHEBI:61977"/>
        <dbReference type="EC" id="3.1.3.16"/>
    </reaction>
</comment>
<dbReference type="InterPro" id="IPR020405">
    <property type="entry name" value="Atypical_DUSP_subfamA"/>
</dbReference>
<accession>A0A7S4R234</accession>
<proteinExistence type="inferred from homology"/>
<comment type="similarity">
    <text evidence="1">Belongs to the protein-tyrosine phosphatase family. Non-receptor class dual specificity subfamily.</text>
</comment>
<organism evidence="10">
    <name type="scientific">Ditylum brightwellii</name>
    <dbReference type="NCBI Taxonomy" id="49249"/>
    <lineage>
        <taxon>Eukaryota</taxon>
        <taxon>Sar</taxon>
        <taxon>Stramenopiles</taxon>
        <taxon>Ochrophyta</taxon>
        <taxon>Bacillariophyta</taxon>
        <taxon>Mediophyceae</taxon>
        <taxon>Lithodesmiophycidae</taxon>
        <taxon>Lithodesmiales</taxon>
        <taxon>Lithodesmiaceae</taxon>
        <taxon>Ditylum</taxon>
    </lineage>
</organism>
<dbReference type="PROSITE" id="PS00383">
    <property type="entry name" value="TYR_PHOSPHATASE_1"/>
    <property type="match status" value="1"/>
</dbReference>
<dbReference type="AlphaFoldDB" id="A0A7S4R234"/>
<dbReference type="PANTHER" id="PTHR45682">
    <property type="entry name" value="AGAP008228-PA"/>
    <property type="match status" value="1"/>
</dbReference>
<dbReference type="GO" id="GO:0004722">
    <property type="term" value="F:protein serine/threonine phosphatase activity"/>
    <property type="evidence" value="ECO:0007669"/>
    <property type="project" value="UniProtKB-EC"/>
</dbReference>
<evidence type="ECO:0000256" key="4">
    <source>
        <dbReference type="ARBA" id="ARBA00022912"/>
    </source>
</evidence>
<feature type="domain" description="Tyrosine specific protein phosphatases" evidence="9">
    <location>
        <begin position="169"/>
        <end position="231"/>
    </location>
</feature>
<keyword evidence="3" id="KW-0378">Hydrolase</keyword>
<name>A0A7S4R234_9STRA</name>
<gene>
    <name evidence="10" type="ORF">DBRI00130_LOCUS11785</name>
</gene>
<dbReference type="SMART" id="SM00404">
    <property type="entry name" value="PTPc_motif"/>
    <property type="match status" value="1"/>
</dbReference>
<dbReference type="InterPro" id="IPR020422">
    <property type="entry name" value="TYR_PHOSPHATASE_DUAL_dom"/>
</dbReference>
<dbReference type="EC" id="3.1.3.16" evidence="2"/>
<dbReference type="InterPro" id="IPR016130">
    <property type="entry name" value="Tyr_Pase_AS"/>
</dbReference>
<evidence type="ECO:0000256" key="6">
    <source>
        <dbReference type="ARBA" id="ARBA00048336"/>
    </source>
</evidence>
<dbReference type="PANTHER" id="PTHR45682:SF1">
    <property type="entry name" value="DUAL SPECIFICITY PROTEIN PHOSPHATASE 3"/>
    <property type="match status" value="1"/>
</dbReference>
<dbReference type="GO" id="GO:0033549">
    <property type="term" value="F:MAP kinase phosphatase activity"/>
    <property type="evidence" value="ECO:0007669"/>
    <property type="project" value="TreeGrafter"/>
</dbReference>
<evidence type="ECO:0000256" key="3">
    <source>
        <dbReference type="ARBA" id="ARBA00022801"/>
    </source>
</evidence>
<sequence length="266" mass="29894">MGCNHSKTETKNNALEEKITTHQNTPHTNIKTVTTQSDNQGDDNEHTIEMPWAWVKATSDIVENFQDYKRCQDDDDGDEDGITSKNKPTKLVPWLYLSGEYQVRQYAKSYLTEGNPYEITHVLSTNKMSPRDLSTLSKLLQAANIQHCAIPAKDEEGYDLIGHHWSSCLDFLQNVKDVKGKVIVHCAAGMNRSALIACAAIMILDEMTLLNVVRLVKKKRGYLLTNKSFQRQLCLLAAKESLLGEKPSGYSDDALEEEAVVEVQSF</sequence>
<evidence type="ECO:0000259" key="8">
    <source>
        <dbReference type="PROSITE" id="PS50054"/>
    </source>
</evidence>
<comment type="catalytic activity">
    <reaction evidence="5">
        <text>O-phospho-L-seryl-[protein] + H2O = L-seryl-[protein] + phosphate</text>
        <dbReference type="Rhea" id="RHEA:20629"/>
        <dbReference type="Rhea" id="RHEA-COMP:9863"/>
        <dbReference type="Rhea" id="RHEA-COMP:11604"/>
        <dbReference type="ChEBI" id="CHEBI:15377"/>
        <dbReference type="ChEBI" id="CHEBI:29999"/>
        <dbReference type="ChEBI" id="CHEBI:43474"/>
        <dbReference type="ChEBI" id="CHEBI:83421"/>
        <dbReference type="EC" id="3.1.3.16"/>
    </reaction>
</comment>
<evidence type="ECO:0000256" key="1">
    <source>
        <dbReference type="ARBA" id="ARBA00008601"/>
    </source>
</evidence>
<dbReference type="Gene3D" id="3.90.190.10">
    <property type="entry name" value="Protein tyrosine phosphatase superfamily"/>
    <property type="match status" value="1"/>
</dbReference>
<dbReference type="InterPro" id="IPR029021">
    <property type="entry name" value="Prot-tyrosine_phosphatase-like"/>
</dbReference>
<evidence type="ECO:0000256" key="5">
    <source>
        <dbReference type="ARBA" id="ARBA00047761"/>
    </source>
</evidence>
<dbReference type="CDD" id="cd14498">
    <property type="entry name" value="DSP"/>
    <property type="match status" value="1"/>
</dbReference>
<feature type="active site" description="Phosphocysteine intermediate" evidence="7">
    <location>
        <position position="186"/>
    </location>
</feature>
<reference evidence="10" key="1">
    <citation type="submission" date="2021-01" db="EMBL/GenBank/DDBJ databases">
        <authorList>
            <person name="Corre E."/>
            <person name="Pelletier E."/>
            <person name="Niang G."/>
            <person name="Scheremetjew M."/>
            <person name="Finn R."/>
            <person name="Kale V."/>
            <person name="Holt S."/>
            <person name="Cochrane G."/>
            <person name="Meng A."/>
            <person name="Brown T."/>
            <person name="Cohen L."/>
        </authorList>
    </citation>
    <scope>NUCLEOTIDE SEQUENCE</scope>
    <source>
        <strain evidence="10">GSO104</strain>
    </source>
</reference>
<evidence type="ECO:0000259" key="9">
    <source>
        <dbReference type="PROSITE" id="PS50056"/>
    </source>
</evidence>
<evidence type="ECO:0000256" key="7">
    <source>
        <dbReference type="PIRSR" id="PIRSR620405-1"/>
    </source>
</evidence>
<dbReference type="GO" id="GO:0005737">
    <property type="term" value="C:cytoplasm"/>
    <property type="evidence" value="ECO:0007669"/>
    <property type="project" value="TreeGrafter"/>
</dbReference>
<evidence type="ECO:0000313" key="10">
    <source>
        <dbReference type="EMBL" id="CAE4601246.1"/>
    </source>
</evidence>
<dbReference type="SMART" id="SM00195">
    <property type="entry name" value="DSPc"/>
    <property type="match status" value="1"/>
</dbReference>
<dbReference type="Pfam" id="PF00782">
    <property type="entry name" value="DSPc"/>
    <property type="match status" value="1"/>
</dbReference>
<feature type="domain" description="Tyrosine-protein phosphatase" evidence="8">
    <location>
        <begin position="87"/>
        <end position="242"/>
    </location>
</feature>
<dbReference type="InterPro" id="IPR000387">
    <property type="entry name" value="Tyr_Pase_dom"/>
</dbReference>
<dbReference type="PROSITE" id="PS50056">
    <property type="entry name" value="TYR_PHOSPHATASE_2"/>
    <property type="match status" value="1"/>
</dbReference>
<dbReference type="GO" id="GO:0043409">
    <property type="term" value="P:negative regulation of MAPK cascade"/>
    <property type="evidence" value="ECO:0007669"/>
    <property type="project" value="TreeGrafter"/>
</dbReference>
<dbReference type="PROSITE" id="PS50054">
    <property type="entry name" value="TYR_PHOSPHATASE_DUAL"/>
    <property type="match status" value="1"/>
</dbReference>
<dbReference type="GO" id="GO:0008138">
    <property type="term" value="F:protein tyrosine/serine/threonine phosphatase activity"/>
    <property type="evidence" value="ECO:0007669"/>
    <property type="project" value="InterPro"/>
</dbReference>
<dbReference type="EMBL" id="HBNS01014651">
    <property type="protein sequence ID" value="CAE4601246.1"/>
    <property type="molecule type" value="Transcribed_RNA"/>
</dbReference>
<keyword evidence="4" id="KW-0904">Protein phosphatase</keyword>
<dbReference type="SUPFAM" id="SSF52799">
    <property type="entry name" value="(Phosphotyrosine protein) phosphatases II"/>
    <property type="match status" value="1"/>
</dbReference>
<protein>
    <recommendedName>
        <fullName evidence="2">protein-serine/threonine phosphatase</fullName>
        <ecNumber evidence="2">3.1.3.16</ecNumber>
    </recommendedName>
</protein>
<evidence type="ECO:0000256" key="2">
    <source>
        <dbReference type="ARBA" id="ARBA00013081"/>
    </source>
</evidence>